<reference evidence="1" key="1">
    <citation type="journal article" date="2023" name="Genome Biol. Evol.">
        <title>Long-read-based Genome Assembly of Drosophila gunungcola Reveals Fewer Chemosensory Genes in Flower-breeding Species.</title>
        <authorList>
            <person name="Negi A."/>
            <person name="Liao B.Y."/>
            <person name="Yeh S.D."/>
        </authorList>
    </citation>
    <scope>NUCLEOTIDE SEQUENCE</scope>
    <source>
        <strain evidence="1">Sukarami</strain>
    </source>
</reference>
<feature type="non-terminal residue" evidence="1">
    <location>
        <position position="1"/>
    </location>
</feature>
<protein>
    <submittedName>
        <fullName evidence="1">Uncharacterized protein</fullName>
    </submittedName>
</protein>
<organism evidence="1 2">
    <name type="scientific">Drosophila gunungcola</name>
    <name type="common">fruit fly</name>
    <dbReference type="NCBI Taxonomy" id="103775"/>
    <lineage>
        <taxon>Eukaryota</taxon>
        <taxon>Metazoa</taxon>
        <taxon>Ecdysozoa</taxon>
        <taxon>Arthropoda</taxon>
        <taxon>Hexapoda</taxon>
        <taxon>Insecta</taxon>
        <taxon>Pterygota</taxon>
        <taxon>Neoptera</taxon>
        <taxon>Endopterygota</taxon>
        <taxon>Diptera</taxon>
        <taxon>Brachycera</taxon>
        <taxon>Muscomorpha</taxon>
        <taxon>Ephydroidea</taxon>
        <taxon>Drosophilidae</taxon>
        <taxon>Drosophila</taxon>
        <taxon>Sophophora</taxon>
    </lineage>
</organism>
<evidence type="ECO:0000313" key="1">
    <source>
        <dbReference type="EMBL" id="KAI8043005.1"/>
    </source>
</evidence>
<sequence length="40" mass="4638">IALQREFPLPKSLDVALTVNLSRYPLWQLVLVLVSVWFVL</sequence>
<dbReference type="AlphaFoldDB" id="A0A9P9YU86"/>
<comment type="caution">
    <text evidence="1">The sequence shown here is derived from an EMBL/GenBank/DDBJ whole genome shotgun (WGS) entry which is preliminary data.</text>
</comment>
<dbReference type="Proteomes" id="UP001059596">
    <property type="component" value="Unassembled WGS sequence"/>
</dbReference>
<keyword evidence="2" id="KW-1185">Reference proteome</keyword>
<name>A0A9P9YU86_9MUSC</name>
<accession>A0A9P9YU86</accession>
<evidence type="ECO:0000313" key="2">
    <source>
        <dbReference type="Proteomes" id="UP001059596"/>
    </source>
</evidence>
<dbReference type="EMBL" id="JAMKOV010000002">
    <property type="protein sequence ID" value="KAI8043005.1"/>
    <property type="molecule type" value="Genomic_DNA"/>
</dbReference>
<proteinExistence type="predicted"/>
<gene>
    <name evidence="1" type="ORF">M5D96_004329</name>
</gene>